<reference evidence="3" key="1">
    <citation type="submission" date="2019-12" db="UniProtKB">
        <authorList>
            <consortium name="WormBaseParasite"/>
        </authorList>
    </citation>
    <scope>IDENTIFICATION</scope>
</reference>
<evidence type="ECO:0000256" key="1">
    <source>
        <dbReference type="SAM" id="MobiDB-lite"/>
    </source>
</evidence>
<feature type="compositionally biased region" description="Polar residues" evidence="1">
    <location>
        <begin position="66"/>
        <end position="75"/>
    </location>
</feature>
<sequence length="75" mass="7474">MVGMAESLAAMMEHSAAAIRDPESTSTDCLSPPTTASTLSNAASSLIPASSSPRGPSRAGVDARPTASTVVSLKN</sequence>
<name>A0A5S6QYQ0_TRIMR</name>
<dbReference type="AlphaFoldDB" id="A0A5S6QYQ0"/>
<dbReference type="WBParaSite" id="TMUE_3000012511.1">
    <property type="protein sequence ID" value="TMUE_3000012511.1"/>
    <property type="gene ID" value="WBGene00301600"/>
</dbReference>
<organism evidence="2 3">
    <name type="scientific">Trichuris muris</name>
    <name type="common">Mouse whipworm</name>
    <dbReference type="NCBI Taxonomy" id="70415"/>
    <lineage>
        <taxon>Eukaryota</taxon>
        <taxon>Metazoa</taxon>
        <taxon>Ecdysozoa</taxon>
        <taxon>Nematoda</taxon>
        <taxon>Enoplea</taxon>
        <taxon>Dorylaimia</taxon>
        <taxon>Trichinellida</taxon>
        <taxon>Trichuridae</taxon>
        <taxon>Trichuris</taxon>
    </lineage>
</organism>
<evidence type="ECO:0000313" key="2">
    <source>
        <dbReference type="Proteomes" id="UP000046395"/>
    </source>
</evidence>
<feature type="region of interest" description="Disordered" evidence="1">
    <location>
        <begin position="19"/>
        <end position="75"/>
    </location>
</feature>
<accession>A0A5S6QYQ0</accession>
<keyword evidence="2" id="KW-1185">Reference proteome</keyword>
<proteinExistence type="predicted"/>
<evidence type="ECO:0000313" key="3">
    <source>
        <dbReference type="WBParaSite" id="TMUE_3000012511.1"/>
    </source>
</evidence>
<feature type="compositionally biased region" description="Low complexity" evidence="1">
    <location>
        <begin position="30"/>
        <end position="60"/>
    </location>
</feature>
<dbReference type="Proteomes" id="UP000046395">
    <property type="component" value="Unassembled WGS sequence"/>
</dbReference>
<protein>
    <submittedName>
        <fullName evidence="3">Uncharacterized protein</fullName>
    </submittedName>
</protein>